<dbReference type="Proteomes" id="UP000036176">
    <property type="component" value="Unassembled WGS sequence"/>
</dbReference>
<dbReference type="AlphaFoldDB" id="A0A0J6WCD2"/>
<sequence length="484" mass="50328">MSVLDLRTAAVIPAPASALGERLRWMSSHPFRLRMAAAVALTAAGWAPLYAGVVDAAAQGSRGAYLLVVPVLLVMIAAAYRTPPRGVGDAESDWIVVALVGAGGFTAIHLLAQRLPTLAGLWRLPLLSTVVWFACVLTVLFGVRHVVRMWPLWLFALCITTPLPALMATAALGGSDHAVTAVAAGVGALAIALSTRAVTWRVRMAATLGCLAIGLAIAWAWTGLWPTVLVAGVLPVLTTATVVRIHTKSAVADEFPLPDRAPLSAAVLVAVAAALLLTAAPSAGRAGGGIVDGTWTQRTAWGAPTTYGFITRYLGPGSRWERFSVPPVEGLPAAAVDVVTADNAGALRDVADAVWYPSARPLAYRNADPSSSLPTGARTIHSNADAATTGTDGQWYAITWTWHTPRVHQQVTVIVSQALTGATPPPPPAPLSVSAMALAPALWLARQQPDDTGQVDELVLARASDLVETVTAVARHRTDGPAGA</sequence>
<evidence type="ECO:0000313" key="3">
    <source>
        <dbReference type="Proteomes" id="UP000036176"/>
    </source>
</evidence>
<dbReference type="RefSeq" id="WP_053081252.1">
    <property type="nucleotide sequence ID" value="NZ_JYNX01000036.1"/>
</dbReference>
<feature type="transmembrane region" description="Helical" evidence="1">
    <location>
        <begin position="31"/>
        <end position="51"/>
    </location>
</feature>
<dbReference type="EMBL" id="JYNX01000036">
    <property type="protein sequence ID" value="KMO79372.1"/>
    <property type="molecule type" value="Genomic_DNA"/>
</dbReference>
<evidence type="ECO:0000313" key="2">
    <source>
        <dbReference type="EMBL" id="KMO79372.1"/>
    </source>
</evidence>
<keyword evidence="1" id="KW-0472">Membrane</keyword>
<dbReference type="PATRIC" id="fig|1800.3.peg.2918"/>
<protein>
    <submittedName>
        <fullName evidence="2">Uncharacterized protein</fullName>
    </submittedName>
</protein>
<name>A0A0J6WCD2_MYCCU</name>
<feature type="transmembrane region" description="Helical" evidence="1">
    <location>
        <begin position="94"/>
        <end position="112"/>
    </location>
</feature>
<gene>
    <name evidence="2" type="ORF">MCHUDSM44219_02914</name>
</gene>
<feature type="transmembrane region" description="Helical" evidence="1">
    <location>
        <begin position="63"/>
        <end position="82"/>
    </location>
</feature>
<keyword evidence="3" id="KW-1185">Reference proteome</keyword>
<evidence type="ECO:0000256" key="1">
    <source>
        <dbReference type="SAM" id="Phobius"/>
    </source>
</evidence>
<feature type="transmembrane region" description="Helical" evidence="1">
    <location>
        <begin position="205"/>
        <end position="225"/>
    </location>
</feature>
<feature type="transmembrane region" description="Helical" evidence="1">
    <location>
        <begin position="150"/>
        <end position="172"/>
    </location>
</feature>
<reference evidence="2 3" key="1">
    <citation type="journal article" date="2015" name="Genome Biol. Evol.">
        <title>Characterization of Three Mycobacterium spp. with Potential Use in Bioremediation by Genome Sequencing and Comparative Genomics.</title>
        <authorList>
            <person name="Das S."/>
            <person name="Pettersson B.M."/>
            <person name="Behra P.R."/>
            <person name="Ramesh M."/>
            <person name="Dasgupta S."/>
            <person name="Bhattacharya A."/>
            <person name="Kirsebom L.A."/>
        </authorList>
    </citation>
    <scope>NUCLEOTIDE SEQUENCE [LARGE SCALE GENOMIC DNA]</scope>
    <source>
        <strain evidence="2 3">DSM 44219</strain>
    </source>
</reference>
<proteinExistence type="predicted"/>
<organism evidence="2 3">
    <name type="scientific">Mycolicibacterium chubuense</name>
    <name type="common">Mycobacterium chubuense</name>
    <dbReference type="NCBI Taxonomy" id="1800"/>
    <lineage>
        <taxon>Bacteria</taxon>
        <taxon>Bacillati</taxon>
        <taxon>Actinomycetota</taxon>
        <taxon>Actinomycetes</taxon>
        <taxon>Mycobacteriales</taxon>
        <taxon>Mycobacteriaceae</taxon>
        <taxon>Mycolicibacterium</taxon>
    </lineage>
</organism>
<accession>A0A0J6WCD2</accession>
<dbReference type="OrthoDB" id="4723381at2"/>
<comment type="caution">
    <text evidence="2">The sequence shown here is derived from an EMBL/GenBank/DDBJ whole genome shotgun (WGS) entry which is preliminary data.</text>
</comment>
<feature type="transmembrane region" description="Helical" evidence="1">
    <location>
        <begin position="178"/>
        <end position="198"/>
    </location>
</feature>
<keyword evidence="1" id="KW-0812">Transmembrane</keyword>
<feature type="transmembrane region" description="Helical" evidence="1">
    <location>
        <begin position="124"/>
        <end position="143"/>
    </location>
</feature>
<keyword evidence="1" id="KW-1133">Transmembrane helix</keyword>